<keyword evidence="1" id="KW-0238">DNA-binding</keyword>
<dbReference type="RefSeq" id="WP_182539515.1">
    <property type="nucleotide sequence ID" value="NZ_JACGXA010000001.1"/>
</dbReference>
<dbReference type="PANTHER" id="PTHR46797:SF10">
    <property type="entry name" value="BLR1115 PROTEIN"/>
    <property type="match status" value="1"/>
</dbReference>
<dbReference type="Pfam" id="PF13560">
    <property type="entry name" value="HTH_31"/>
    <property type="match status" value="1"/>
</dbReference>
<dbReference type="EMBL" id="JACGXA010000001">
    <property type="protein sequence ID" value="MBA8804165.1"/>
    <property type="molecule type" value="Genomic_DNA"/>
</dbReference>
<dbReference type="SMART" id="SM00530">
    <property type="entry name" value="HTH_XRE"/>
    <property type="match status" value="1"/>
</dbReference>
<protein>
    <submittedName>
        <fullName evidence="4">Transcriptional regulator with XRE-family HTH domain</fullName>
    </submittedName>
</protein>
<evidence type="ECO:0000313" key="5">
    <source>
        <dbReference type="Proteomes" id="UP000580910"/>
    </source>
</evidence>
<keyword evidence="5" id="KW-1185">Reference proteome</keyword>
<dbReference type="PANTHER" id="PTHR46797">
    <property type="entry name" value="HTH-TYPE TRANSCRIPTIONAL REGULATOR"/>
    <property type="match status" value="1"/>
</dbReference>
<evidence type="ECO:0000313" key="4">
    <source>
        <dbReference type="EMBL" id="MBA8804165.1"/>
    </source>
</evidence>
<dbReference type="GO" id="GO:0003700">
    <property type="term" value="F:DNA-binding transcription factor activity"/>
    <property type="evidence" value="ECO:0007669"/>
    <property type="project" value="TreeGrafter"/>
</dbReference>
<dbReference type="InterPro" id="IPR050807">
    <property type="entry name" value="TransReg_Diox_bact_type"/>
</dbReference>
<organism evidence="4 5">
    <name type="scientific">Nocardioides ginsengisegetis</name>
    <dbReference type="NCBI Taxonomy" id="661491"/>
    <lineage>
        <taxon>Bacteria</taxon>
        <taxon>Bacillati</taxon>
        <taxon>Actinomycetota</taxon>
        <taxon>Actinomycetes</taxon>
        <taxon>Propionibacteriales</taxon>
        <taxon>Nocardioidaceae</taxon>
        <taxon>Nocardioides</taxon>
    </lineage>
</organism>
<evidence type="ECO:0000256" key="1">
    <source>
        <dbReference type="ARBA" id="ARBA00023125"/>
    </source>
</evidence>
<dbReference type="InterPro" id="IPR001387">
    <property type="entry name" value="Cro/C1-type_HTH"/>
</dbReference>
<reference evidence="4 5" key="1">
    <citation type="submission" date="2020-07" db="EMBL/GenBank/DDBJ databases">
        <title>Sequencing the genomes of 1000 actinobacteria strains.</title>
        <authorList>
            <person name="Klenk H.-P."/>
        </authorList>
    </citation>
    <scope>NUCLEOTIDE SEQUENCE [LARGE SCALE GENOMIC DNA]</scope>
    <source>
        <strain evidence="4 5">DSM 21349</strain>
    </source>
</reference>
<name>A0A7W3P9X2_9ACTN</name>
<sequence length="160" mass="17317">MTPARSNATSVKRPSDSYPPIPDGVSAEPNVADIGRRINTLRNDKDLSLGELASQAGVSKSYLSTVEKGSGSRPGAAVLHKIADALGITLADLVGREINAEPHTIPDELREFAIEKKLHQRDIDMLAGIAFRGQAPKTKERWAYIYNAISMSAALDHIDR</sequence>
<dbReference type="Proteomes" id="UP000580910">
    <property type="component" value="Unassembled WGS sequence"/>
</dbReference>
<dbReference type="PROSITE" id="PS50943">
    <property type="entry name" value="HTH_CROC1"/>
    <property type="match status" value="1"/>
</dbReference>
<accession>A0A7W3P9X2</accession>
<feature type="compositionally biased region" description="Polar residues" evidence="2">
    <location>
        <begin position="1"/>
        <end position="12"/>
    </location>
</feature>
<evidence type="ECO:0000256" key="2">
    <source>
        <dbReference type="SAM" id="MobiDB-lite"/>
    </source>
</evidence>
<gene>
    <name evidence="4" type="ORF">FB382_002456</name>
</gene>
<feature type="region of interest" description="Disordered" evidence="2">
    <location>
        <begin position="1"/>
        <end position="30"/>
    </location>
</feature>
<dbReference type="SUPFAM" id="SSF47413">
    <property type="entry name" value="lambda repressor-like DNA-binding domains"/>
    <property type="match status" value="1"/>
</dbReference>
<comment type="caution">
    <text evidence="4">The sequence shown here is derived from an EMBL/GenBank/DDBJ whole genome shotgun (WGS) entry which is preliminary data.</text>
</comment>
<evidence type="ECO:0000259" key="3">
    <source>
        <dbReference type="PROSITE" id="PS50943"/>
    </source>
</evidence>
<dbReference type="GO" id="GO:0003677">
    <property type="term" value="F:DNA binding"/>
    <property type="evidence" value="ECO:0007669"/>
    <property type="project" value="UniProtKB-KW"/>
</dbReference>
<dbReference type="AlphaFoldDB" id="A0A7W3P9X2"/>
<feature type="domain" description="HTH cro/C1-type" evidence="3">
    <location>
        <begin position="38"/>
        <end position="93"/>
    </location>
</feature>
<dbReference type="InterPro" id="IPR010982">
    <property type="entry name" value="Lambda_DNA-bd_dom_sf"/>
</dbReference>
<proteinExistence type="predicted"/>
<dbReference type="CDD" id="cd00093">
    <property type="entry name" value="HTH_XRE"/>
    <property type="match status" value="1"/>
</dbReference>
<dbReference type="GO" id="GO:0005829">
    <property type="term" value="C:cytosol"/>
    <property type="evidence" value="ECO:0007669"/>
    <property type="project" value="TreeGrafter"/>
</dbReference>
<dbReference type="Gene3D" id="1.10.260.40">
    <property type="entry name" value="lambda repressor-like DNA-binding domains"/>
    <property type="match status" value="1"/>
</dbReference>